<dbReference type="PROSITE" id="PS01137">
    <property type="entry name" value="TATD_1"/>
    <property type="match status" value="1"/>
</dbReference>
<dbReference type="FunFam" id="3.20.20.140:FF:000005">
    <property type="entry name" value="TatD family hydrolase"/>
    <property type="match status" value="1"/>
</dbReference>
<keyword evidence="3 5" id="KW-0378">Hydrolase</keyword>
<dbReference type="CDD" id="cd01310">
    <property type="entry name" value="TatD_DNAse"/>
    <property type="match status" value="1"/>
</dbReference>
<dbReference type="GO" id="GO:0016788">
    <property type="term" value="F:hydrolase activity, acting on ester bonds"/>
    <property type="evidence" value="ECO:0007669"/>
    <property type="project" value="InterPro"/>
</dbReference>
<accession>A0A7L9RS77</accession>
<dbReference type="EMBL" id="CP054719">
    <property type="protein sequence ID" value="QOL19401.1"/>
    <property type="molecule type" value="Genomic_DNA"/>
</dbReference>
<dbReference type="GO" id="GO:0046872">
    <property type="term" value="F:metal ion binding"/>
    <property type="evidence" value="ECO:0007669"/>
    <property type="project" value="UniProtKB-KW"/>
</dbReference>
<feature type="binding site" evidence="4">
    <location>
        <position position="95"/>
    </location>
    <ligand>
        <name>a divalent metal cation</name>
        <dbReference type="ChEBI" id="CHEBI:60240"/>
        <label>1</label>
    </ligand>
</feature>
<dbReference type="PANTHER" id="PTHR46124:SF2">
    <property type="entry name" value="D-AMINOACYL-TRNA DEACYLASE"/>
    <property type="match status" value="1"/>
</dbReference>
<reference evidence="5 6" key="1">
    <citation type="submission" date="2020-06" db="EMBL/GenBank/DDBJ databases">
        <title>The endosymbiont of the kinetoplastid Bodo saltans is a Paracaedibacter-like alpha-proteobacterium possessing a putative toxin-antitoxin system.</title>
        <authorList>
            <person name="Midha S."/>
            <person name="Rigden D.J."/>
            <person name="Siozios S."/>
            <person name="Hurst G.D.D."/>
            <person name="Jackson A.P."/>
        </authorList>
    </citation>
    <scope>NUCLEOTIDE SEQUENCE [LARGE SCALE GENOMIC DNA]</scope>
    <source>
        <strain evidence="5">Lake Konstanz</strain>
    </source>
</reference>
<proteinExistence type="inferred from homology"/>
<name>A0A7L9RS77_9PROT</name>
<evidence type="ECO:0000256" key="1">
    <source>
        <dbReference type="ARBA" id="ARBA00009275"/>
    </source>
</evidence>
<dbReference type="Pfam" id="PF01026">
    <property type="entry name" value="TatD_DNase"/>
    <property type="match status" value="1"/>
</dbReference>
<evidence type="ECO:0000313" key="6">
    <source>
        <dbReference type="Proteomes" id="UP000594001"/>
    </source>
</evidence>
<protein>
    <submittedName>
        <fullName evidence="5">Putative metal-dependent hydrolase YcfH</fullName>
        <ecNumber evidence="5">3.1.-.-</ecNumber>
    </submittedName>
</protein>
<evidence type="ECO:0000256" key="2">
    <source>
        <dbReference type="ARBA" id="ARBA00022723"/>
    </source>
</evidence>
<dbReference type="Gene3D" id="3.20.20.140">
    <property type="entry name" value="Metal-dependent hydrolases"/>
    <property type="match status" value="1"/>
</dbReference>
<dbReference type="PANTHER" id="PTHR46124">
    <property type="entry name" value="D-AMINOACYL-TRNA DEACYLASE"/>
    <property type="match status" value="1"/>
</dbReference>
<dbReference type="EC" id="3.1.-.-" evidence="5"/>
<dbReference type="KEGG" id="pbal:CPBP_00153"/>
<sequence>MYIDTHCHLDYLQKDNDLKDIVQSAWDANVRLLHTISTRLDESAMIKGIADQFDNVFCSIGVHPNESSEVTHLSQTQITDALLAEVTDKVISFGETGLDYYYEHSDRATQHKSFLAHIDAAKHENLPLVIHSRDADTDTVKYLQSDSAQGVTGIIHCFTGSPEMAKACLDLGYYISISGIATFKTATQLQDIVRWLPLDRILIETDSPYLAPMPYRGKPNQPAYVVHVAEKVAELKGLPLKDVIDQTTQNFMNVCPKVQKNRLPR</sequence>
<gene>
    <name evidence="5" type="primary">ycfH</name>
    <name evidence="5" type="ORF">CPBP_00153</name>
</gene>
<feature type="binding site" evidence="4">
    <location>
        <position position="6"/>
    </location>
    <ligand>
        <name>a divalent metal cation</name>
        <dbReference type="ChEBI" id="CHEBI:60240"/>
        <label>1</label>
    </ligand>
</feature>
<feature type="binding site" evidence="4">
    <location>
        <position position="156"/>
    </location>
    <ligand>
        <name>a divalent metal cation</name>
        <dbReference type="ChEBI" id="CHEBI:60240"/>
        <label>2</label>
    </ligand>
</feature>
<dbReference type="InterPro" id="IPR015991">
    <property type="entry name" value="TatD/YcfH-like"/>
</dbReference>
<evidence type="ECO:0000256" key="4">
    <source>
        <dbReference type="PIRSR" id="PIRSR005902-1"/>
    </source>
</evidence>
<dbReference type="RefSeq" id="WP_350332152.1">
    <property type="nucleotide sequence ID" value="NZ_CP054719.1"/>
</dbReference>
<comment type="similarity">
    <text evidence="1">Belongs to the metallo-dependent hydrolases superfamily. TatD-type hydrolase family.</text>
</comment>
<dbReference type="SUPFAM" id="SSF51556">
    <property type="entry name" value="Metallo-dependent hydrolases"/>
    <property type="match status" value="1"/>
</dbReference>
<dbReference type="AlphaFoldDB" id="A0A7L9RS77"/>
<feature type="binding site" evidence="4">
    <location>
        <position position="8"/>
    </location>
    <ligand>
        <name>a divalent metal cation</name>
        <dbReference type="ChEBI" id="CHEBI:60240"/>
        <label>1</label>
    </ligand>
</feature>
<evidence type="ECO:0000256" key="3">
    <source>
        <dbReference type="ARBA" id="ARBA00022801"/>
    </source>
</evidence>
<keyword evidence="6" id="KW-1185">Reference proteome</keyword>
<evidence type="ECO:0000313" key="5">
    <source>
        <dbReference type="EMBL" id="QOL19401.1"/>
    </source>
</evidence>
<dbReference type="Proteomes" id="UP000594001">
    <property type="component" value="Chromosome"/>
</dbReference>
<feature type="binding site" evidence="4">
    <location>
        <position position="206"/>
    </location>
    <ligand>
        <name>a divalent metal cation</name>
        <dbReference type="ChEBI" id="CHEBI:60240"/>
        <label>1</label>
    </ligand>
</feature>
<dbReference type="PIRSF" id="PIRSF005902">
    <property type="entry name" value="DNase_TatD"/>
    <property type="match status" value="1"/>
</dbReference>
<dbReference type="InterPro" id="IPR018228">
    <property type="entry name" value="DNase_TatD-rel_CS"/>
</dbReference>
<dbReference type="InterPro" id="IPR001130">
    <property type="entry name" value="TatD-like"/>
</dbReference>
<dbReference type="NCBIfam" id="TIGR00010">
    <property type="entry name" value="YchF/TatD family DNA exonuclease"/>
    <property type="match status" value="1"/>
</dbReference>
<organism evidence="5 6">
    <name type="scientific">Candidatus Bodocaedibacter vickermanii</name>
    <dbReference type="NCBI Taxonomy" id="2741701"/>
    <lineage>
        <taxon>Bacteria</taxon>
        <taxon>Pseudomonadati</taxon>
        <taxon>Pseudomonadota</taxon>
        <taxon>Alphaproteobacteria</taxon>
        <taxon>Holosporales</taxon>
        <taxon>Candidatus Paracaedibacteraceae</taxon>
        <taxon>Candidatus Bodocaedibacter</taxon>
    </lineage>
</organism>
<feature type="binding site" evidence="4">
    <location>
        <position position="131"/>
    </location>
    <ligand>
        <name>a divalent metal cation</name>
        <dbReference type="ChEBI" id="CHEBI:60240"/>
        <label>2</label>
    </ligand>
</feature>
<keyword evidence="2 4" id="KW-0479">Metal-binding</keyword>
<dbReference type="GO" id="GO:0004536">
    <property type="term" value="F:DNA nuclease activity"/>
    <property type="evidence" value="ECO:0007669"/>
    <property type="project" value="InterPro"/>
</dbReference>
<dbReference type="InterPro" id="IPR032466">
    <property type="entry name" value="Metal_Hydrolase"/>
</dbReference>